<dbReference type="VEuPathDB" id="FungiDB:LCOR_09960.1"/>
<keyword evidence="2" id="KW-1185">Reference proteome</keyword>
<evidence type="ECO:0000313" key="2">
    <source>
        <dbReference type="Proteomes" id="UP000027586"/>
    </source>
</evidence>
<proteinExistence type="predicted"/>
<dbReference type="AlphaFoldDB" id="A0A068SBB1"/>
<gene>
    <name evidence="1" type="ORF">LCOR_09960.1</name>
</gene>
<accession>A0A068SBB1</accession>
<dbReference type="EMBL" id="CBTN010000065">
    <property type="protein sequence ID" value="CDH59132.1"/>
    <property type="molecule type" value="Genomic_DNA"/>
</dbReference>
<protein>
    <submittedName>
        <fullName evidence="1">Uncharacterized protein</fullName>
    </submittedName>
</protein>
<evidence type="ECO:0000313" key="1">
    <source>
        <dbReference type="EMBL" id="CDH59132.1"/>
    </source>
</evidence>
<name>A0A068SBB1_9FUNG</name>
<dbReference type="Proteomes" id="UP000027586">
    <property type="component" value="Unassembled WGS sequence"/>
</dbReference>
<reference evidence="1" key="1">
    <citation type="submission" date="2013-08" db="EMBL/GenBank/DDBJ databases">
        <title>Gene expansion shapes genome architecture in the human pathogen Lichtheimia corymbifera: an evolutionary genomics analysis in the ancient terrestrial Mucorales (Mucoromycotina).</title>
        <authorList>
            <person name="Schwartze V.U."/>
            <person name="Winter S."/>
            <person name="Shelest E."/>
            <person name="Marcet-Houben M."/>
            <person name="Horn F."/>
            <person name="Wehner S."/>
            <person name="Hoffmann K."/>
            <person name="Riege K."/>
            <person name="Sammeth M."/>
            <person name="Nowrousian M."/>
            <person name="Valiante V."/>
            <person name="Linde J."/>
            <person name="Jacobsen I.D."/>
            <person name="Marz M."/>
            <person name="Brakhage A.A."/>
            <person name="Gabaldon T."/>
            <person name="Bocker S."/>
            <person name="Voigt K."/>
        </authorList>
    </citation>
    <scope>NUCLEOTIDE SEQUENCE [LARGE SCALE GENOMIC DNA]</scope>
    <source>
        <strain evidence="1">FSU 9682</strain>
    </source>
</reference>
<comment type="caution">
    <text evidence="1">The sequence shown here is derived from an EMBL/GenBank/DDBJ whole genome shotgun (WGS) entry which is preliminary data.</text>
</comment>
<organism evidence="1 2">
    <name type="scientific">Lichtheimia corymbifera JMRC:FSU:9682</name>
    <dbReference type="NCBI Taxonomy" id="1263082"/>
    <lineage>
        <taxon>Eukaryota</taxon>
        <taxon>Fungi</taxon>
        <taxon>Fungi incertae sedis</taxon>
        <taxon>Mucoromycota</taxon>
        <taxon>Mucoromycotina</taxon>
        <taxon>Mucoromycetes</taxon>
        <taxon>Mucorales</taxon>
        <taxon>Lichtheimiaceae</taxon>
        <taxon>Lichtheimia</taxon>
    </lineage>
</organism>
<sequence>MRERAILDHRFHTIDCSEEADITPRIWDFVEELFDEPAMDARSTTDAIARLHQSLLGKRRICWFGSLRTNTRVAATTVMSGIHA</sequence>